<dbReference type="AlphaFoldDB" id="A0A0J7K4J1"/>
<accession>A0A0J7K4J1</accession>
<feature type="region of interest" description="Disordered" evidence="1">
    <location>
        <begin position="82"/>
        <end position="108"/>
    </location>
</feature>
<dbReference type="PaxDb" id="67767-A0A0J7K4J1"/>
<evidence type="ECO:0000313" key="3">
    <source>
        <dbReference type="Proteomes" id="UP000036403"/>
    </source>
</evidence>
<protein>
    <submittedName>
        <fullName evidence="2">Uncharacterized protein</fullName>
    </submittedName>
</protein>
<dbReference type="OrthoDB" id="7553334at2759"/>
<evidence type="ECO:0000313" key="2">
    <source>
        <dbReference type="EMBL" id="KMQ85393.1"/>
    </source>
</evidence>
<name>A0A0J7K4J1_LASNI</name>
<proteinExistence type="predicted"/>
<reference evidence="2 3" key="1">
    <citation type="submission" date="2015-04" db="EMBL/GenBank/DDBJ databases">
        <title>Lasius niger genome sequencing.</title>
        <authorList>
            <person name="Konorov E.A."/>
            <person name="Nikitin M.A."/>
            <person name="Kirill M.V."/>
            <person name="Chang P."/>
        </authorList>
    </citation>
    <scope>NUCLEOTIDE SEQUENCE [LARGE SCALE GENOMIC DNA]</scope>
    <source>
        <tissue evidence="2">Whole</tissue>
    </source>
</reference>
<feature type="compositionally biased region" description="Acidic residues" evidence="1">
    <location>
        <begin position="90"/>
        <end position="108"/>
    </location>
</feature>
<dbReference type="Proteomes" id="UP000036403">
    <property type="component" value="Unassembled WGS sequence"/>
</dbReference>
<gene>
    <name evidence="2" type="ORF">RF55_16107</name>
</gene>
<organism evidence="2 3">
    <name type="scientific">Lasius niger</name>
    <name type="common">Black garden ant</name>
    <dbReference type="NCBI Taxonomy" id="67767"/>
    <lineage>
        <taxon>Eukaryota</taxon>
        <taxon>Metazoa</taxon>
        <taxon>Ecdysozoa</taxon>
        <taxon>Arthropoda</taxon>
        <taxon>Hexapoda</taxon>
        <taxon>Insecta</taxon>
        <taxon>Pterygota</taxon>
        <taxon>Neoptera</taxon>
        <taxon>Endopterygota</taxon>
        <taxon>Hymenoptera</taxon>
        <taxon>Apocrita</taxon>
        <taxon>Aculeata</taxon>
        <taxon>Formicoidea</taxon>
        <taxon>Formicidae</taxon>
        <taxon>Formicinae</taxon>
        <taxon>Lasius</taxon>
        <taxon>Lasius</taxon>
    </lineage>
</organism>
<dbReference type="EMBL" id="LBMM01013984">
    <property type="protein sequence ID" value="KMQ85393.1"/>
    <property type="molecule type" value="Genomic_DNA"/>
</dbReference>
<comment type="caution">
    <text evidence="2">The sequence shown here is derived from an EMBL/GenBank/DDBJ whole genome shotgun (WGS) entry which is preliminary data.</text>
</comment>
<sequence>MKVDDIFYHIYQPNNNDENIQQNNNNENNNDEFIDVDENNVRNDFEQANFIEFIGDNENIELNSNNEEGDNENTNIQSNISLQNERQDDNPDNSEDNDENHEDNDEDNDEILNLNEAEKEQYIIELIREWALEGGHLSMKKLNSLLRKLSTIFVHIPKSYKTLLSTPRNLEFVVLKFACEDDKSDEEEINYEIGLSKWLTDINKQMKGFTYWPPSDQDAGNFVRKEKPVDRSWPKYSVEVLRYYDLYIKARAAIRGFVAEGSAYETEKETGRGKRKRVRNKLFDDTDSDEDIITKRNKKSIPAPPSVPLKHIPVRKDII</sequence>
<evidence type="ECO:0000256" key="1">
    <source>
        <dbReference type="SAM" id="MobiDB-lite"/>
    </source>
</evidence>
<keyword evidence="3" id="KW-1185">Reference proteome</keyword>